<evidence type="ECO:0000256" key="10">
    <source>
        <dbReference type="SAM" id="SignalP"/>
    </source>
</evidence>
<dbReference type="InterPro" id="IPR031884">
    <property type="entry name" value="Sil1_fungi"/>
</dbReference>
<evidence type="ECO:0000256" key="2">
    <source>
        <dbReference type="ARBA" id="ARBA00011799"/>
    </source>
</evidence>
<dbReference type="GO" id="GO:0005783">
    <property type="term" value="C:endoplasmic reticulum"/>
    <property type="evidence" value="ECO:0007669"/>
    <property type="project" value="InterPro"/>
</dbReference>
<evidence type="ECO:0000256" key="5">
    <source>
        <dbReference type="ARBA" id="ARBA00022729"/>
    </source>
</evidence>
<evidence type="ECO:0000256" key="4">
    <source>
        <dbReference type="ARBA" id="ARBA00022448"/>
    </source>
</evidence>
<dbReference type="InterPro" id="IPR050693">
    <property type="entry name" value="Hsp70_NEF-Inhibitors"/>
</dbReference>
<keyword evidence="7" id="KW-0653">Protein transport</keyword>
<dbReference type="InterPro" id="IPR016024">
    <property type="entry name" value="ARM-type_fold"/>
</dbReference>
<evidence type="ECO:0000256" key="8">
    <source>
        <dbReference type="ARBA" id="ARBA00023010"/>
    </source>
</evidence>
<gene>
    <name evidence="11" type="ORF">BG011_006951</name>
</gene>
<dbReference type="EMBL" id="JAAAJA010000518">
    <property type="protein sequence ID" value="KAG0252465.1"/>
    <property type="molecule type" value="Genomic_DNA"/>
</dbReference>
<dbReference type="PANTHER" id="PTHR19316">
    <property type="entry name" value="PROTEIN FOLDING REGULATOR"/>
    <property type="match status" value="1"/>
</dbReference>
<keyword evidence="4" id="KW-0813">Transport</keyword>
<feature type="compositionally biased region" description="Basic and acidic residues" evidence="9">
    <location>
        <begin position="379"/>
        <end position="389"/>
    </location>
</feature>
<protein>
    <recommendedName>
        <fullName evidence="3">Nucleotide exchange factor SIL1</fullName>
    </recommendedName>
</protein>
<keyword evidence="8" id="KW-0811">Translocation</keyword>
<keyword evidence="6" id="KW-0256">Endoplasmic reticulum</keyword>
<dbReference type="OrthoDB" id="448649at2759"/>
<evidence type="ECO:0000256" key="7">
    <source>
        <dbReference type="ARBA" id="ARBA00022927"/>
    </source>
</evidence>
<keyword evidence="5 10" id="KW-0732">Signal</keyword>
<dbReference type="SUPFAM" id="SSF48371">
    <property type="entry name" value="ARM repeat"/>
    <property type="match status" value="1"/>
</dbReference>
<comment type="caution">
    <text evidence="11">The sequence shown here is derived from an EMBL/GenBank/DDBJ whole genome shotgun (WGS) entry which is preliminary data.</text>
</comment>
<sequence length="420" mass="47040">MVRFTSKLTLILGLCTALALAKVANKAAVDNRPEVICNNGNCYSRIFRPTTEFQEVLEGQEIPIGLHVQMDFETHRKYAKLMDPEEIQNKDATNSILIVDTDKPGTFQHNVGSEDNLDSLSPPPLNVQLKDDQENDHSELEEASRLNLQTAFDSIPELAHLRDPHQEDTQNTEPPAPRQTNHEIFAKQLDLVKTSDDNGVVLNALEELLDLASDMEFGLLLSKGDALKALTNLLDFKGHGQVRSKTALVIGIAIQNHEEASKAGFKANLHKTLLNRLQLETDETTLRRLIFAYGNLVRGGGANSGIIQDNDVSRLADVYNKSSDEVFKRRCVYIMSDFADPDYQRQSESTEEESESGKAEVEKSALDVGPWCNSLQKENQTKEDSEKHEDWEVIDRAVELLHASYPETCILTDTKVRDEL</sequence>
<feature type="compositionally biased region" description="Basic and acidic residues" evidence="9">
    <location>
        <begin position="355"/>
        <end position="365"/>
    </location>
</feature>
<feature type="signal peptide" evidence="10">
    <location>
        <begin position="1"/>
        <end position="21"/>
    </location>
</feature>
<comment type="subunit">
    <text evidence="2">Interacts with KAR2.</text>
</comment>
<dbReference type="InterPro" id="IPR011989">
    <property type="entry name" value="ARM-like"/>
</dbReference>
<comment type="similarity">
    <text evidence="1">Belongs to the SIL1 family.</text>
</comment>
<dbReference type="Pfam" id="PF16782">
    <property type="entry name" value="SIL1"/>
    <property type="match status" value="1"/>
</dbReference>
<dbReference type="AlphaFoldDB" id="A0A9P6PUP5"/>
<organism evidence="11 12">
    <name type="scientific">Mortierella polycephala</name>
    <dbReference type="NCBI Taxonomy" id="41804"/>
    <lineage>
        <taxon>Eukaryota</taxon>
        <taxon>Fungi</taxon>
        <taxon>Fungi incertae sedis</taxon>
        <taxon>Mucoromycota</taxon>
        <taxon>Mortierellomycotina</taxon>
        <taxon>Mortierellomycetes</taxon>
        <taxon>Mortierellales</taxon>
        <taxon>Mortierellaceae</taxon>
        <taxon>Mortierella</taxon>
    </lineage>
</organism>
<dbReference type="Gene3D" id="1.25.10.10">
    <property type="entry name" value="Leucine-rich Repeat Variant"/>
    <property type="match status" value="1"/>
</dbReference>
<feature type="region of interest" description="Disordered" evidence="9">
    <location>
        <begin position="342"/>
        <end position="389"/>
    </location>
</feature>
<proteinExistence type="inferred from homology"/>
<dbReference type="PANTHER" id="PTHR19316:SF34">
    <property type="entry name" value="NUCLEOTIDE EXCHANGE FACTOR SIL1"/>
    <property type="match status" value="1"/>
</dbReference>
<feature type="chain" id="PRO_5040394198" description="Nucleotide exchange factor SIL1" evidence="10">
    <location>
        <begin position="22"/>
        <end position="420"/>
    </location>
</feature>
<evidence type="ECO:0000256" key="6">
    <source>
        <dbReference type="ARBA" id="ARBA00022824"/>
    </source>
</evidence>
<name>A0A9P6PUP5_9FUNG</name>
<dbReference type="GO" id="GO:0000774">
    <property type="term" value="F:adenyl-nucleotide exchange factor activity"/>
    <property type="evidence" value="ECO:0007669"/>
    <property type="project" value="InterPro"/>
</dbReference>
<reference evidence="11" key="1">
    <citation type="journal article" date="2020" name="Fungal Divers.">
        <title>Resolving the Mortierellaceae phylogeny through synthesis of multi-gene phylogenetics and phylogenomics.</title>
        <authorList>
            <person name="Vandepol N."/>
            <person name="Liber J."/>
            <person name="Desiro A."/>
            <person name="Na H."/>
            <person name="Kennedy M."/>
            <person name="Barry K."/>
            <person name="Grigoriev I.V."/>
            <person name="Miller A.N."/>
            <person name="O'Donnell K."/>
            <person name="Stajich J.E."/>
            <person name="Bonito G."/>
        </authorList>
    </citation>
    <scope>NUCLEOTIDE SEQUENCE</scope>
    <source>
        <strain evidence="11">KOD948</strain>
    </source>
</reference>
<evidence type="ECO:0000256" key="9">
    <source>
        <dbReference type="SAM" id="MobiDB-lite"/>
    </source>
</evidence>
<dbReference type="GO" id="GO:0015031">
    <property type="term" value="P:protein transport"/>
    <property type="evidence" value="ECO:0007669"/>
    <property type="project" value="UniProtKB-KW"/>
</dbReference>
<evidence type="ECO:0000313" key="11">
    <source>
        <dbReference type="EMBL" id="KAG0252465.1"/>
    </source>
</evidence>
<keyword evidence="12" id="KW-1185">Reference proteome</keyword>
<evidence type="ECO:0000256" key="3">
    <source>
        <dbReference type="ARBA" id="ARBA00015352"/>
    </source>
</evidence>
<accession>A0A9P6PUP5</accession>
<evidence type="ECO:0000313" key="12">
    <source>
        <dbReference type="Proteomes" id="UP000726737"/>
    </source>
</evidence>
<dbReference type="Proteomes" id="UP000726737">
    <property type="component" value="Unassembled WGS sequence"/>
</dbReference>
<feature type="region of interest" description="Disordered" evidence="9">
    <location>
        <begin position="104"/>
        <end position="124"/>
    </location>
</feature>
<evidence type="ECO:0000256" key="1">
    <source>
        <dbReference type="ARBA" id="ARBA00010588"/>
    </source>
</evidence>